<dbReference type="SUPFAM" id="SSF56112">
    <property type="entry name" value="Protein kinase-like (PK-like)"/>
    <property type="match status" value="1"/>
</dbReference>
<sequence length="472" mass="51179">MLLEVGSFGRVYSATWNGAPVAVKIITHSSADDDKIARELALSLSFDHPNLVRALHFAKLCVGPGSGAASLGTPAHDSLFLPDGAVGVFTLPKDWAVARTAQQGQAVTSDVDSETWIVMDLMDRGNLAAAVRHSRLFMDDASGDLDAVSVVGLFMDDASGVRDAVRRPWGDLCRFMVLPHVAVRHSRLFMDNSSGDLDAVGGFFPYVAVHHSRLFIDDASSNLDAVRLLRRAADVAAGVSYLHSRNVCHGDLKCENVLLRSEGQDPDGCLAKVADFGLSRALAFGQSHLSTRRYGTVTHMPPELLVAGKLTPAADVYSFGIMLWELVSRQLPFAGLHHGEIIHKVVTQDLRPSPWPGHAALPPGYVALTEACWARRAADRPSMAQVLQQLVDMPSLLQRGSSSSSSMGTIRGLMEADPIKGVFADRSTMGQVLQALVHMLPQVKGQQQQQQQQQQRQQQQQQHARYQGLCGS</sequence>
<reference evidence="2 3" key="1">
    <citation type="submission" date="2016-10" db="EMBL/GenBank/DDBJ databases">
        <authorList>
            <person name="Cai Z."/>
        </authorList>
    </citation>
    <scope>NUCLEOTIDE SEQUENCE [LARGE SCALE GENOMIC DNA]</scope>
</reference>
<dbReference type="PROSITE" id="PS50011">
    <property type="entry name" value="PROTEIN_KINASE_DOM"/>
    <property type="match status" value="1"/>
</dbReference>
<organism evidence="2 3">
    <name type="scientific">Tetradesmus obliquus</name>
    <name type="common">Green alga</name>
    <name type="synonym">Acutodesmus obliquus</name>
    <dbReference type="NCBI Taxonomy" id="3088"/>
    <lineage>
        <taxon>Eukaryota</taxon>
        <taxon>Viridiplantae</taxon>
        <taxon>Chlorophyta</taxon>
        <taxon>core chlorophytes</taxon>
        <taxon>Chlorophyceae</taxon>
        <taxon>CS clade</taxon>
        <taxon>Sphaeropleales</taxon>
        <taxon>Scenedesmaceae</taxon>
        <taxon>Tetradesmus</taxon>
    </lineage>
</organism>
<dbReference type="EMBL" id="FNXT01001147">
    <property type="protein sequence ID" value="SZX72687.1"/>
    <property type="molecule type" value="Genomic_DNA"/>
</dbReference>
<keyword evidence="3" id="KW-1185">Reference proteome</keyword>
<dbReference type="AlphaFoldDB" id="A0A383W4W5"/>
<dbReference type="GO" id="GO:0005524">
    <property type="term" value="F:ATP binding"/>
    <property type="evidence" value="ECO:0007669"/>
    <property type="project" value="InterPro"/>
</dbReference>
<dbReference type="InterPro" id="IPR000719">
    <property type="entry name" value="Prot_kinase_dom"/>
</dbReference>
<dbReference type="InterPro" id="IPR001245">
    <property type="entry name" value="Ser-Thr/Tyr_kinase_cat_dom"/>
</dbReference>
<accession>A0A383W4W5</accession>
<feature type="domain" description="Protein kinase" evidence="1">
    <location>
        <begin position="1"/>
        <end position="396"/>
    </location>
</feature>
<dbReference type="STRING" id="3088.A0A383W4W5"/>
<gene>
    <name evidence="2" type="ORF">BQ4739_LOCUS12838</name>
</gene>
<dbReference type="PANTHER" id="PTHR44329:SF214">
    <property type="entry name" value="PROTEIN KINASE DOMAIN-CONTAINING PROTEIN"/>
    <property type="match status" value="1"/>
</dbReference>
<evidence type="ECO:0000313" key="3">
    <source>
        <dbReference type="Proteomes" id="UP000256970"/>
    </source>
</evidence>
<dbReference type="GO" id="GO:0004674">
    <property type="term" value="F:protein serine/threonine kinase activity"/>
    <property type="evidence" value="ECO:0007669"/>
    <property type="project" value="TreeGrafter"/>
</dbReference>
<evidence type="ECO:0000313" key="2">
    <source>
        <dbReference type="EMBL" id="SZX72687.1"/>
    </source>
</evidence>
<protein>
    <recommendedName>
        <fullName evidence="1">Protein kinase domain-containing protein</fullName>
    </recommendedName>
</protein>
<dbReference type="SMART" id="SM00220">
    <property type="entry name" value="S_TKc"/>
    <property type="match status" value="1"/>
</dbReference>
<dbReference type="InterPro" id="IPR051681">
    <property type="entry name" value="Ser/Thr_Kinases-Pseudokinases"/>
</dbReference>
<dbReference type="InterPro" id="IPR008271">
    <property type="entry name" value="Ser/Thr_kinase_AS"/>
</dbReference>
<dbReference type="PROSITE" id="PS00108">
    <property type="entry name" value="PROTEIN_KINASE_ST"/>
    <property type="match status" value="1"/>
</dbReference>
<dbReference type="Proteomes" id="UP000256970">
    <property type="component" value="Unassembled WGS sequence"/>
</dbReference>
<proteinExistence type="predicted"/>
<dbReference type="Pfam" id="PF07714">
    <property type="entry name" value="PK_Tyr_Ser-Thr"/>
    <property type="match status" value="1"/>
</dbReference>
<dbReference type="InterPro" id="IPR011009">
    <property type="entry name" value="Kinase-like_dom_sf"/>
</dbReference>
<evidence type="ECO:0000259" key="1">
    <source>
        <dbReference type="PROSITE" id="PS50011"/>
    </source>
</evidence>
<dbReference type="Gene3D" id="3.30.200.20">
    <property type="entry name" value="Phosphorylase Kinase, domain 1"/>
    <property type="match status" value="1"/>
</dbReference>
<name>A0A383W4W5_TETOB</name>
<dbReference type="PANTHER" id="PTHR44329">
    <property type="entry name" value="SERINE/THREONINE-PROTEIN KINASE TNNI3K-RELATED"/>
    <property type="match status" value="1"/>
</dbReference>
<dbReference type="Gene3D" id="1.10.510.10">
    <property type="entry name" value="Transferase(Phosphotransferase) domain 1"/>
    <property type="match status" value="1"/>
</dbReference>